<comment type="caution">
    <text evidence="3">The sequence shown here is derived from an EMBL/GenBank/DDBJ whole genome shotgun (WGS) entry which is preliminary data.</text>
</comment>
<dbReference type="GO" id="GO:0008270">
    <property type="term" value="F:zinc ion binding"/>
    <property type="evidence" value="ECO:0007669"/>
    <property type="project" value="InterPro"/>
</dbReference>
<dbReference type="SMART" id="SM00066">
    <property type="entry name" value="GAL4"/>
    <property type="match status" value="1"/>
</dbReference>
<evidence type="ECO:0000313" key="4">
    <source>
        <dbReference type="Proteomes" id="UP000829685"/>
    </source>
</evidence>
<evidence type="ECO:0000259" key="2">
    <source>
        <dbReference type="PROSITE" id="PS50048"/>
    </source>
</evidence>
<accession>A0A9Q0AKE5</accession>
<sequence length="432" mass="48724">MVFPSPACATCKKRRIKCDTVRPTCNRCSSADRRCIWTSTTEASGLSFRIENAYAKGEARRPRKALSVNSPQFFDTPIPPTLLETNETHALNFWMQNWTGKPSDVPDIGREYLTYVPSYWKSSSEDSALRLAVSALSLTVFGRVHNVVGAIAQGETYYAKVIRKTQSDIQDLDHADTDALVLATMLMTHYEIRAAILRGVNVQGWLKDATLFGEEGPVLRLDALMVRVADLRAKALQLQNLDITTRTNASWAMFFESQLLNLELSSWRQTTTDDFKLSNFSFTQFSQDGPLWPCSITYGYRSYSHAAIWIRYYAVCMIAHSLILRMITGLDQHRVQVPHLTEQLRRSTTAIHELATEICCSIPYFFNFSLPSNDSLTPKVVTHLAWPLAVGISVEAVPEDRKYWFRHTLATIATALGDGVLECIARGEEFDI</sequence>
<dbReference type="OrthoDB" id="2991872at2759"/>
<dbReference type="CDD" id="cd00067">
    <property type="entry name" value="GAL4"/>
    <property type="match status" value="1"/>
</dbReference>
<evidence type="ECO:0000256" key="1">
    <source>
        <dbReference type="ARBA" id="ARBA00023242"/>
    </source>
</evidence>
<reference evidence="3" key="1">
    <citation type="submission" date="2021-03" db="EMBL/GenBank/DDBJ databases">
        <title>Revisited historic fungal species revealed as producer of novel bioactive compounds through whole genome sequencing and comparative genomics.</title>
        <authorList>
            <person name="Vignolle G.A."/>
            <person name="Hochenegger N."/>
            <person name="Mach R.L."/>
            <person name="Mach-Aigner A.R."/>
            <person name="Javad Rahimi M."/>
            <person name="Salim K.A."/>
            <person name="Chan C.M."/>
            <person name="Lim L.B.L."/>
            <person name="Cai F."/>
            <person name="Druzhinina I.S."/>
            <person name="U'Ren J.M."/>
            <person name="Derntl C."/>
        </authorList>
    </citation>
    <scope>NUCLEOTIDE SEQUENCE</scope>
    <source>
        <strain evidence="3">TUCIM 5799</strain>
    </source>
</reference>
<evidence type="ECO:0000313" key="3">
    <source>
        <dbReference type="EMBL" id="KAI1859386.1"/>
    </source>
</evidence>
<dbReference type="Gene3D" id="4.10.240.10">
    <property type="entry name" value="Zn(2)-C6 fungal-type DNA-binding domain"/>
    <property type="match status" value="1"/>
</dbReference>
<gene>
    <name evidence="3" type="ORF">JX265_010389</name>
</gene>
<dbReference type="GO" id="GO:0000981">
    <property type="term" value="F:DNA-binding transcription factor activity, RNA polymerase II-specific"/>
    <property type="evidence" value="ECO:0007669"/>
    <property type="project" value="InterPro"/>
</dbReference>
<proteinExistence type="predicted"/>
<dbReference type="Proteomes" id="UP000829685">
    <property type="component" value="Unassembled WGS sequence"/>
</dbReference>
<dbReference type="PROSITE" id="PS50048">
    <property type="entry name" value="ZN2_CY6_FUNGAL_2"/>
    <property type="match status" value="1"/>
</dbReference>
<feature type="domain" description="Zn(2)-C6 fungal-type" evidence="2">
    <location>
        <begin position="7"/>
        <end position="37"/>
    </location>
</feature>
<dbReference type="PANTHER" id="PTHR38791">
    <property type="entry name" value="ZN(II)2CYS6 TRANSCRIPTION FACTOR (EUROFUNG)-RELATED-RELATED"/>
    <property type="match status" value="1"/>
</dbReference>
<dbReference type="InterPro" id="IPR036864">
    <property type="entry name" value="Zn2-C6_fun-type_DNA-bd_sf"/>
</dbReference>
<protein>
    <recommendedName>
        <fullName evidence="2">Zn(2)-C6 fungal-type domain-containing protein</fullName>
    </recommendedName>
</protein>
<name>A0A9Q0AKE5_9PEZI</name>
<dbReference type="InterPro" id="IPR001138">
    <property type="entry name" value="Zn2Cys6_DnaBD"/>
</dbReference>
<keyword evidence="4" id="KW-1185">Reference proteome</keyword>
<dbReference type="SUPFAM" id="SSF57701">
    <property type="entry name" value="Zn2/Cys6 DNA-binding domain"/>
    <property type="match status" value="1"/>
</dbReference>
<dbReference type="PROSITE" id="PS00463">
    <property type="entry name" value="ZN2_CY6_FUNGAL_1"/>
    <property type="match status" value="1"/>
</dbReference>
<dbReference type="InterPro" id="IPR053175">
    <property type="entry name" value="DHMBA_Reg_Transcription_Factor"/>
</dbReference>
<dbReference type="AlphaFoldDB" id="A0A9Q0AKE5"/>
<dbReference type="EMBL" id="JAFIMR010000034">
    <property type="protein sequence ID" value="KAI1859386.1"/>
    <property type="molecule type" value="Genomic_DNA"/>
</dbReference>
<keyword evidence="1" id="KW-0539">Nucleus</keyword>
<organism evidence="3 4">
    <name type="scientific">Neoarthrinium moseri</name>
    <dbReference type="NCBI Taxonomy" id="1658444"/>
    <lineage>
        <taxon>Eukaryota</taxon>
        <taxon>Fungi</taxon>
        <taxon>Dikarya</taxon>
        <taxon>Ascomycota</taxon>
        <taxon>Pezizomycotina</taxon>
        <taxon>Sordariomycetes</taxon>
        <taxon>Xylariomycetidae</taxon>
        <taxon>Amphisphaeriales</taxon>
        <taxon>Apiosporaceae</taxon>
        <taxon>Neoarthrinium</taxon>
    </lineage>
</organism>
<dbReference type="PANTHER" id="PTHR38791:SF5">
    <property type="entry name" value="TRANSCRIPTION FACTOR DBAG-RELATED"/>
    <property type="match status" value="1"/>
</dbReference>
<dbReference type="Pfam" id="PF00172">
    <property type="entry name" value="Zn_clus"/>
    <property type="match status" value="1"/>
</dbReference>